<accession>K5C7G3</accession>
<dbReference type="EMBL" id="AMCW01000168">
    <property type="protein sequence ID" value="EKJ98764.1"/>
    <property type="molecule type" value="Genomic_DNA"/>
</dbReference>
<reference evidence="1 2" key="1">
    <citation type="journal article" date="2013" name="Mar. Genomics">
        <title>Expression of sulfatases in Rhodopirellula baltica and the diversity of sulfatases in the genus Rhodopirellula.</title>
        <authorList>
            <person name="Wegner C.E."/>
            <person name="Richter-Heitmann T."/>
            <person name="Klindworth A."/>
            <person name="Klockow C."/>
            <person name="Richter M."/>
            <person name="Achstetter T."/>
            <person name="Glockner F.O."/>
            <person name="Harder J."/>
        </authorList>
    </citation>
    <scope>NUCLEOTIDE SEQUENCE [LARGE SCALE GENOMIC DNA]</scope>
    <source>
        <strain evidence="1 2">SH28</strain>
    </source>
</reference>
<dbReference type="PATRIC" id="fig|993517.3.peg.6310"/>
<organism evidence="1 2">
    <name type="scientific">Rhodopirellula baltica SH28</name>
    <dbReference type="NCBI Taxonomy" id="993517"/>
    <lineage>
        <taxon>Bacteria</taxon>
        <taxon>Pseudomonadati</taxon>
        <taxon>Planctomycetota</taxon>
        <taxon>Planctomycetia</taxon>
        <taxon>Pirellulales</taxon>
        <taxon>Pirellulaceae</taxon>
        <taxon>Rhodopirellula</taxon>
    </lineage>
</organism>
<name>K5C7G3_RHOBT</name>
<dbReference type="AlphaFoldDB" id="K5C7G3"/>
<evidence type="ECO:0000313" key="1">
    <source>
        <dbReference type="EMBL" id="EKJ98764.1"/>
    </source>
</evidence>
<evidence type="ECO:0000313" key="2">
    <source>
        <dbReference type="Proteomes" id="UP000007993"/>
    </source>
</evidence>
<sequence>MFQHKFGEFFSLHRSCSFRSYHVATNKSVTRNERKIFETTRNPIKGRFANNRLER</sequence>
<comment type="caution">
    <text evidence="1">The sequence shown here is derived from an EMBL/GenBank/DDBJ whole genome shotgun (WGS) entry which is preliminary data.</text>
</comment>
<gene>
    <name evidence="1" type="ORF">RBSH_05822</name>
</gene>
<dbReference type="Proteomes" id="UP000007993">
    <property type="component" value="Unassembled WGS sequence"/>
</dbReference>
<protein>
    <submittedName>
        <fullName evidence="1">Uncharacterized protein</fullName>
    </submittedName>
</protein>
<proteinExistence type="predicted"/>